<accession>A0A847RR05</accession>
<dbReference type="SUPFAM" id="SSF51735">
    <property type="entry name" value="NAD(P)-binding Rossmann-fold domains"/>
    <property type="match status" value="1"/>
</dbReference>
<comment type="similarity">
    <text evidence="1">Belongs to the NAD(P)-dependent epimerase/dehydratase family. SDR39U1 subfamily.</text>
</comment>
<name>A0A847RR05_9BACT</name>
<evidence type="ECO:0000256" key="1">
    <source>
        <dbReference type="ARBA" id="ARBA00009353"/>
    </source>
</evidence>
<dbReference type="Proteomes" id="UP000570474">
    <property type="component" value="Unassembled WGS sequence"/>
</dbReference>
<evidence type="ECO:0000313" key="4">
    <source>
        <dbReference type="EMBL" id="NLR64154.1"/>
    </source>
</evidence>
<dbReference type="InterPro" id="IPR010099">
    <property type="entry name" value="SDR39U1"/>
</dbReference>
<feature type="domain" description="DUF1731" evidence="3">
    <location>
        <begin position="254"/>
        <end position="303"/>
    </location>
</feature>
<dbReference type="InterPro" id="IPR036291">
    <property type="entry name" value="NAD(P)-bd_dom_sf"/>
</dbReference>
<protein>
    <submittedName>
        <fullName evidence="4">TIGR01777 family protein</fullName>
    </submittedName>
</protein>
<dbReference type="RefSeq" id="WP_168870108.1">
    <property type="nucleotide sequence ID" value="NZ_JABAIA010000001.1"/>
</dbReference>
<comment type="caution">
    <text evidence="4">The sequence shown here is derived from an EMBL/GenBank/DDBJ whole genome shotgun (WGS) entry which is preliminary data.</text>
</comment>
<dbReference type="Pfam" id="PF01370">
    <property type="entry name" value="Epimerase"/>
    <property type="match status" value="1"/>
</dbReference>
<keyword evidence="5" id="KW-1185">Reference proteome</keyword>
<dbReference type="AlphaFoldDB" id="A0A847RR05"/>
<dbReference type="Pfam" id="PF08338">
    <property type="entry name" value="DUF1731"/>
    <property type="match status" value="1"/>
</dbReference>
<proteinExistence type="inferred from homology"/>
<dbReference type="InterPro" id="IPR001509">
    <property type="entry name" value="Epimerase_deHydtase"/>
</dbReference>
<evidence type="ECO:0000313" key="5">
    <source>
        <dbReference type="Proteomes" id="UP000570474"/>
    </source>
</evidence>
<evidence type="ECO:0000259" key="2">
    <source>
        <dbReference type="Pfam" id="PF01370"/>
    </source>
</evidence>
<dbReference type="EMBL" id="JABAIA010000001">
    <property type="protein sequence ID" value="NLR64154.1"/>
    <property type="molecule type" value="Genomic_DNA"/>
</dbReference>
<reference evidence="4 5" key="1">
    <citation type="submission" date="2020-04" db="EMBL/GenBank/DDBJ databases">
        <authorList>
            <person name="Yin C."/>
        </authorList>
    </citation>
    <scope>NUCLEOTIDE SEQUENCE [LARGE SCALE GENOMIC DNA]</scope>
    <source>
        <strain evidence="4 5">Ae27</strain>
    </source>
</reference>
<dbReference type="NCBIfam" id="TIGR01777">
    <property type="entry name" value="yfcH"/>
    <property type="match status" value="1"/>
</dbReference>
<dbReference type="PANTHER" id="PTHR11092:SF0">
    <property type="entry name" value="EPIMERASE FAMILY PROTEIN SDR39U1"/>
    <property type="match status" value="1"/>
</dbReference>
<dbReference type="InterPro" id="IPR013549">
    <property type="entry name" value="DUF1731"/>
</dbReference>
<evidence type="ECO:0000259" key="3">
    <source>
        <dbReference type="Pfam" id="PF08338"/>
    </source>
</evidence>
<dbReference type="Gene3D" id="3.40.50.720">
    <property type="entry name" value="NAD(P)-binding Rossmann-like Domain"/>
    <property type="match status" value="1"/>
</dbReference>
<gene>
    <name evidence="4" type="ORF">HGH92_07535</name>
</gene>
<feature type="domain" description="NAD-dependent epimerase/dehydratase" evidence="2">
    <location>
        <begin position="6"/>
        <end position="131"/>
    </location>
</feature>
<sequence length="315" mass="35265">MKNKRIIIAGGSGFIGHGLSDYFGTDNDIVILTRRPQAARGRVQYIVWDGRTRGDWAAALEGADLLINLTGKSVNCRYNEQNRQAIFNSRTDATSILGAVTQTLKKPPRLWVNAGSATIYRHAEDRPMNEFNGEIADDFSVQVCKRWEATFNGITLPHTRKTILRIGVTLGWQPGGVMHPYLNLVKFGLGGHQGSGRQMFTWVHITDVCRMIDWLYENDTASGVYNCTSPNPIPNRTFMQQLRKTAGHLFGLPAPAPLLRIGATLIGTETELLLKSRWVLPTRALQEGFVFQYPDINTAFSHILAHMPRSAYHLF</sequence>
<organism evidence="4 5">
    <name type="scientific">Chitinophaga varians</name>
    <dbReference type="NCBI Taxonomy" id="2202339"/>
    <lineage>
        <taxon>Bacteria</taxon>
        <taxon>Pseudomonadati</taxon>
        <taxon>Bacteroidota</taxon>
        <taxon>Chitinophagia</taxon>
        <taxon>Chitinophagales</taxon>
        <taxon>Chitinophagaceae</taxon>
        <taxon>Chitinophaga</taxon>
    </lineage>
</organism>
<dbReference type="PANTHER" id="PTHR11092">
    <property type="entry name" value="SUGAR NUCLEOTIDE EPIMERASE RELATED"/>
    <property type="match status" value="1"/>
</dbReference>